<dbReference type="AlphaFoldDB" id="A0AAV6L9V4"/>
<feature type="region of interest" description="Disordered" evidence="1">
    <location>
        <begin position="1"/>
        <end position="20"/>
    </location>
</feature>
<gene>
    <name evidence="3" type="ORF">RHGRI_004225</name>
</gene>
<keyword evidence="4" id="KW-1185">Reference proteome</keyword>
<dbReference type="Proteomes" id="UP000823749">
    <property type="component" value="Chromosome 2"/>
</dbReference>
<organism evidence="3 4">
    <name type="scientific">Rhododendron griersonianum</name>
    <dbReference type="NCBI Taxonomy" id="479676"/>
    <lineage>
        <taxon>Eukaryota</taxon>
        <taxon>Viridiplantae</taxon>
        <taxon>Streptophyta</taxon>
        <taxon>Embryophyta</taxon>
        <taxon>Tracheophyta</taxon>
        <taxon>Spermatophyta</taxon>
        <taxon>Magnoliopsida</taxon>
        <taxon>eudicotyledons</taxon>
        <taxon>Gunneridae</taxon>
        <taxon>Pentapetalae</taxon>
        <taxon>asterids</taxon>
        <taxon>Ericales</taxon>
        <taxon>Ericaceae</taxon>
        <taxon>Ericoideae</taxon>
        <taxon>Rhodoreae</taxon>
        <taxon>Rhododendron</taxon>
    </lineage>
</organism>
<dbReference type="EMBL" id="JACTNZ010000002">
    <property type="protein sequence ID" value="KAG5561138.1"/>
    <property type="molecule type" value="Genomic_DNA"/>
</dbReference>
<protein>
    <submittedName>
        <fullName evidence="3">Uncharacterized protein</fullName>
    </submittedName>
</protein>
<evidence type="ECO:0000256" key="1">
    <source>
        <dbReference type="SAM" id="MobiDB-lite"/>
    </source>
</evidence>
<accession>A0AAV6L9V4</accession>
<reference evidence="3" key="1">
    <citation type="submission" date="2020-08" db="EMBL/GenBank/DDBJ databases">
        <title>Plant Genome Project.</title>
        <authorList>
            <person name="Zhang R.-G."/>
        </authorList>
    </citation>
    <scope>NUCLEOTIDE SEQUENCE</scope>
    <source>
        <strain evidence="3">WSP0</strain>
        <tissue evidence="3">Leaf</tissue>
    </source>
</reference>
<keyword evidence="2" id="KW-0812">Transmembrane</keyword>
<keyword evidence="2" id="KW-1133">Transmembrane helix</keyword>
<proteinExistence type="predicted"/>
<evidence type="ECO:0000313" key="3">
    <source>
        <dbReference type="EMBL" id="KAG5561138.1"/>
    </source>
</evidence>
<name>A0AAV6L9V4_9ERIC</name>
<comment type="caution">
    <text evidence="3">The sequence shown here is derived from an EMBL/GenBank/DDBJ whole genome shotgun (WGS) entry which is preliminary data.</text>
</comment>
<feature type="transmembrane region" description="Helical" evidence="2">
    <location>
        <begin position="132"/>
        <end position="150"/>
    </location>
</feature>
<keyword evidence="2" id="KW-0472">Membrane</keyword>
<evidence type="ECO:0000313" key="4">
    <source>
        <dbReference type="Proteomes" id="UP000823749"/>
    </source>
</evidence>
<evidence type="ECO:0000256" key="2">
    <source>
        <dbReference type="SAM" id="Phobius"/>
    </source>
</evidence>
<sequence>MSSSMTSSSSGNSKQQSSPSPIVLCKCGIRAPLVTLKTDDNPDGMTPPTCARGMDYERHLSRKLMNLQAENKELLRRNETRVMDIEELMISNETVAKKIQELCDNNHQLSKINEELVRSVALSEAKVLKLQLIFIVLLVMFFAICLGVSGL</sequence>